<dbReference type="InterPro" id="IPR010982">
    <property type="entry name" value="Lambda_DNA-bd_dom_sf"/>
</dbReference>
<dbReference type="RefSeq" id="WP_096056460.1">
    <property type="nucleotide sequence ID" value="NZ_CP023344.1"/>
</dbReference>
<dbReference type="PANTHER" id="PTHR30146:SF109">
    <property type="entry name" value="HTH-TYPE TRANSCRIPTIONAL REGULATOR GALS"/>
    <property type="match status" value="1"/>
</dbReference>
<dbReference type="GO" id="GO:0003700">
    <property type="term" value="F:DNA-binding transcription factor activity"/>
    <property type="evidence" value="ECO:0007669"/>
    <property type="project" value="TreeGrafter"/>
</dbReference>
<sequence length="349" mass="38145">MRSVNQQALARQLKVSRTTVSRSLSNHPAINADTRERVLAAAAASGYHRSPTRSIRRPRAATPLTVGVLIGAPLVAADRATFPQILQGIRHRAAIEHLAIDVLSLDPAELNNDTGRRQLFLQIRKSGWRGAILVYPFPHDVVKMIARKLTVVSVLNEYHDTPLDVIDTDHGGIRDLVSRLTALGHKRIGFVSWAYPTGGLWASRRFAAYAEALFQHGLPLDPRWTFNLHASQPRYTTTDALADAVATATRRDKVTAWVCAADHQAYQLIADLRTRGLRVPQDCSITGFDGNEPPPGLPALATLRVPNEELGASTVARLVSRLLQPRSLLRKILVETTVIPGATLAAPPA</sequence>
<dbReference type="GO" id="GO:0000976">
    <property type="term" value="F:transcription cis-regulatory region binding"/>
    <property type="evidence" value="ECO:0007669"/>
    <property type="project" value="TreeGrafter"/>
</dbReference>
<evidence type="ECO:0000256" key="1">
    <source>
        <dbReference type="ARBA" id="ARBA00023015"/>
    </source>
</evidence>
<evidence type="ECO:0000259" key="4">
    <source>
        <dbReference type="PROSITE" id="PS50932"/>
    </source>
</evidence>
<dbReference type="Pfam" id="PF13377">
    <property type="entry name" value="Peripla_BP_3"/>
    <property type="match status" value="1"/>
</dbReference>
<keyword evidence="1" id="KW-0805">Transcription regulation</keyword>
<dbReference type="AlphaFoldDB" id="A0A290Q854"/>
<dbReference type="PANTHER" id="PTHR30146">
    <property type="entry name" value="LACI-RELATED TRANSCRIPTIONAL REPRESSOR"/>
    <property type="match status" value="1"/>
</dbReference>
<dbReference type="KEGG" id="vbh:CMV30_13110"/>
<dbReference type="OrthoDB" id="183809at2"/>
<evidence type="ECO:0000313" key="6">
    <source>
        <dbReference type="Proteomes" id="UP000217265"/>
    </source>
</evidence>
<dbReference type="Gene3D" id="3.40.50.2300">
    <property type="match status" value="2"/>
</dbReference>
<evidence type="ECO:0000256" key="2">
    <source>
        <dbReference type="ARBA" id="ARBA00023125"/>
    </source>
</evidence>
<evidence type="ECO:0000313" key="5">
    <source>
        <dbReference type="EMBL" id="ATC64829.1"/>
    </source>
</evidence>
<keyword evidence="3" id="KW-0804">Transcription</keyword>
<evidence type="ECO:0000256" key="3">
    <source>
        <dbReference type="ARBA" id="ARBA00023163"/>
    </source>
</evidence>
<keyword evidence="2" id="KW-0238">DNA-binding</keyword>
<protein>
    <recommendedName>
        <fullName evidence="4">HTH lacI-type domain-containing protein</fullName>
    </recommendedName>
</protein>
<dbReference type="PROSITE" id="PS50932">
    <property type="entry name" value="HTH_LACI_2"/>
    <property type="match status" value="1"/>
</dbReference>
<dbReference type="Proteomes" id="UP000217265">
    <property type="component" value="Chromosome"/>
</dbReference>
<dbReference type="EMBL" id="CP023344">
    <property type="protein sequence ID" value="ATC64829.1"/>
    <property type="molecule type" value="Genomic_DNA"/>
</dbReference>
<dbReference type="SMART" id="SM00354">
    <property type="entry name" value="HTH_LACI"/>
    <property type="match status" value="1"/>
</dbReference>
<dbReference type="CDD" id="cd01392">
    <property type="entry name" value="HTH_LacI"/>
    <property type="match status" value="1"/>
</dbReference>
<reference evidence="5 6" key="1">
    <citation type="submission" date="2017-09" db="EMBL/GenBank/DDBJ databases">
        <title>Complete genome sequence of Verrucomicrobial strain HZ-65, isolated from freshwater.</title>
        <authorList>
            <person name="Choi A."/>
        </authorList>
    </citation>
    <scope>NUCLEOTIDE SEQUENCE [LARGE SCALE GENOMIC DNA]</scope>
    <source>
        <strain evidence="5 6">HZ-65</strain>
    </source>
</reference>
<dbReference type="SUPFAM" id="SSF53822">
    <property type="entry name" value="Periplasmic binding protein-like I"/>
    <property type="match status" value="1"/>
</dbReference>
<dbReference type="InterPro" id="IPR046335">
    <property type="entry name" value="LacI/GalR-like_sensor"/>
</dbReference>
<gene>
    <name evidence="5" type="ORF">CMV30_13110</name>
</gene>
<dbReference type="Pfam" id="PF00356">
    <property type="entry name" value="LacI"/>
    <property type="match status" value="1"/>
</dbReference>
<feature type="domain" description="HTH lacI-type" evidence="4">
    <location>
        <begin position="4"/>
        <end position="58"/>
    </location>
</feature>
<keyword evidence="6" id="KW-1185">Reference proteome</keyword>
<dbReference type="SUPFAM" id="SSF47413">
    <property type="entry name" value="lambda repressor-like DNA-binding domains"/>
    <property type="match status" value="1"/>
</dbReference>
<name>A0A290Q854_9BACT</name>
<organism evidence="5 6">
    <name type="scientific">Nibricoccus aquaticus</name>
    <dbReference type="NCBI Taxonomy" id="2576891"/>
    <lineage>
        <taxon>Bacteria</taxon>
        <taxon>Pseudomonadati</taxon>
        <taxon>Verrucomicrobiota</taxon>
        <taxon>Opitutia</taxon>
        <taxon>Opitutales</taxon>
        <taxon>Opitutaceae</taxon>
        <taxon>Nibricoccus</taxon>
    </lineage>
</organism>
<accession>A0A290Q854</accession>
<dbReference type="InterPro" id="IPR000843">
    <property type="entry name" value="HTH_LacI"/>
</dbReference>
<proteinExistence type="predicted"/>
<dbReference type="Gene3D" id="1.10.260.40">
    <property type="entry name" value="lambda repressor-like DNA-binding domains"/>
    <property type="match status" value="1"/>
</dbReference>
<dbReference type="InterPro" id="IPR028082">
    <property type="entry name" value="Peripla_BP_I"/>
</dbReference>